<dbReference type="AlphaFoldDB" id="A0A645GI76"/>
<protein>
    <submittedName>
        <fullName evidence="1">Uncharacterized protein</fullName>
    </submittedName>
</protein>
<reference evidence="1" key="1">
    <citation type="submission" date="2019-08" db="EMBL/GenBank/DDBJ databases">
        <authorList>
            <person name="Kucharzyk K."/>
            <person name="Murdoch R.W."/>
            <person name="Higgins S."/>
            <person name="Loffler F."/>
        </authorList>
    </citation>
    <scope>NUCLEOTIDE SEQUENCE</scope>
</reference>
<name>A0A645GI76_9ZZZZ</name>
<comment type="caution">
    <text evidence="1">The sequence shown here is derived from an EMBL/GenBank/DDBJ whole genome shotgun (WGS) entry which is preliminary data.</text>
</comment>
<organism evidence="1">
    <name type="scientific">bioreactor metagenome</name>
    <dbReference type="NCBI Taxonomy" id="1076179"/>
    <lineage>
        <taxon>unclassified sequences</taxon>
        <taxon>metagenomes</taxon>
        <taxon>ecological metagenomes</taxon>
    </lineage>
</organism>
<sequence length="147" mass="16673">MQYLRVGEAFAKFFNATVNISAGDIDFLDDFAVEGRPEVHHPVGGGMLWPDIDDIIIIFKYFDRAFYQIPVGIFHDMGSDIHDLLIYHGEGVVYRVTVIVFTKGKPVPVVRQKETAHIGIVDEPDTEHGVYLPFIEVCRFIHIGNRV</sequence>
<proteinExistence type="predicted"/>
<gene>
    <name evidence="1" type="ORF">SDC9_173288</name>
</gene>
<evidence type="ECO:0000313" key="1">
    <source>
        <dbReference type="EMBL" id="MPN25870.1"/>
    </source>
</evidence>
<dbReference type="EMBL" id="VSSQ01075204">
    <property type="protein sequence ID" value="MPN25870.1"/>
    <property type="molecule type" value="Genomic_DNA"/>
</dbReference>
<accession>A0A645GI76</accession>